<evidence type="ECO:0000259" key="2">
    <source>
        <dbReference type="Pfam" id="PF07693"/>
    </source>
</evidence>
<protein>
    <submittedName>
        <fullName evidence="3">KAP family NTPase</fullName>
    </submittedName>
</protein>
<sequence length="695" mass="76134">MTAPPTPGDNRWTDEPLSDHSADELGRSPFIETVASRIDRATVADASTVFGLVGEWGSGKSSVIARVKLSLAEDWVVADFTPWSSGDAAAMSIEFVSTLATALDVEPAGEGRAKFARYAGFAAPLLGVVPLAGAVVADTASKVLSEIASRPPWHQQFEELSRLVKDHGKRVLIVIDDVDRLGADELTNLLRIVRLLGRFQGVHYLMAYDQSTVEGLLAASGVAGRATSFMEKIVQYPFEVPPIPRANAMRLVQALMADLVQVTGTRLDEVGLLRQSELIEVLASMITTPRTYGRYRSQLLAFADHVRQAELDLFDYAAVTWLRLEAHEVWRLLPKWRSELNTGSRTTGLLQRDKISTEEWKQRLRDVAGDADPLDLLRVLDLMFPGVSSNSISNFYAHPRSVSEDTFIGRYLLLALPEDDVSDALIAEALNDINSLRESSSTNSLGQLIDGPEPLASLAVSRAMDQRRPVTTASRPLIDFLIERVQAPRSGGEPAVGPSSLLRPWLARELAMGIEEAVITPSETLAKIGHAESFSYVSQFSSVLGGDNTRARRTLQGFADYWAAAIKERPQELIEDGSLLTGAVALVNYAGGSDRIAEALDPLASDSEAYIRLATAFVRFRRWVGSNSVTYEMTFEATEFRTVVSSETRGRYADGLAAQKQHIPYVTDDLDEPEVEDVQLREFVIDSLRALDGGN</sequence>
<dbReference type="Pfam" id="PF07693">
    <property type="entry name" value="KAP_NTPase"/>
    <property type="match status" value="1"/>
</dbReference>
<dbReference type="EMBL" id="JBHTBE010000004">
    <property type="protein sequence ID" value="MFC7270118.1"/>
    <property type="molecule type" value="Genomic_DNA"/>
</dbReference>
<comment type="caution">
    <text evidence="3">The sequence shown here is derived from an EMBL/GenBank/DDBJ whole genome shotgun (WGS) entry which is preliminary data.</text>
</comment>
<feature type="domain" description="KAP NTPase" evidence="2">
    <location>
        <begin position="27"/>
        <end position="299"/>
    </location>
</feature>
<dbReference type="Gene3D" id="3.40.50.300">
    <property type="entry name" value="P-loop containing nucleotide triphosphate hydrolases"/>
    <property type="match status" value="1"/>
</dbReference>
<dbReference type="InterPro" id="IPR027417">
    <property type="entry name" value="P-loop_NTPase"/>
</dbReference>
<gene>
    <name evidence="3" type="ORF">ACFQRL_14235</name>
</gene>
<name>A0ABW2HFM5_9MICO</name>
<keyword evidence="4" id="KW-1185">Reference proteome</keyword>
<reference evidence="4" key="1">
    <citation type="journal article" date="2019" name="Int. J. Syst. Evol. Microbiol.">
        <title>The Global Catalogue of Microorganisms (GCM) 10K type strain sequencing project: providing services to taxonomists for standard genome sequencing and annotation.</title>
        <authorList>
            <consortium name="The Broad Institute Genomics Platform"/>
            <consortium name="The Broad Institute Genome Sequencing Center for Infectious Disease"/>
            <person name="Wu L."/>
            <person name="Ma J."/>
        </authorList>
    </citation>
    <scope>NUCLEOTIDE SEQUENCE [LARGE SCALE GENOMIC DNA]</scope>
    <source>
        <strain evidence="4">CGMCC 1.15772</strain>
    </source>
</reference>
<evidence type="ECO:0000313" key="3">
    <source>
        <dbReference type="EMBL" id="MFC7270118.1"/>
    </source>
</evidence>
<proteinExistence type="predicted"/>
<accession>A0ABW2HFM5</accession>
<dbReference type="Proteomes" id="UP001596507">
    <property type="component" value="Unassembled WGS sequence"/>
</dbReference>
<organism evidence="3 4">
    <name type="scientific">Microbacterium fluvii</name>
    <dbReference type="NCBI Taxonomy" id="415215"/>
    <lineage>
        <taxon>Bacteria</taxon>
        <taxon>Bacillati</taxon>
        <taxon>Actinomycetota</taxon>
        <taxon>Actinomycetes</taxon>
        <taxon>Micrococcales</taxon>
        <taxon>Microbacteriaceae</taxon>
        <taxon>Microbacterium</taxon>
    </lineage>
</organism>
<dbReference type="RefSeq" id="WP_262875048.1">
    <property type="nucleotide sequence ID" value="NZ_BAABKW010000016.1"/>
</dbReference>
<feature type="compositionally biased region" description="Basic and acidic residues" evidence="1">
    <location>
        <begin position="11"/>
        <end position="24"/>
    </location>
</feature>
<feature type="region of interest" description="Disordered" evidence="1">
    <location>
        <begin position="1"/>
        <end position="24"/>
    </location>
</feature>
<evidence type="ECO:0000313" key="4">
    <source>
        <dbReference type="Proteomes" id="UP001596507"/>
    </source>
</evidence>
<dbReference type="InterPro" id="IPR011646">
    <property type="entry name" value="KAP_P-loop"/>
</dbReference>
<dbReference type="SUPFAM" id="SSF52540">
    <property type="entry name" value="P-loop containing nucleoside triphosphate hydrolases"/>
    <property type="match status" value="1"/>
</dbReference>
<evidence type="ECO:0000256" key="1">
    <source>
        <dbReference type="SAM" id="MobiDB-lite"/>
    </source>
</evidence>